<dbReference type="CDD" id="cd05380">
    <property type="entry name" value="CAP_euk"/>
    <property type="match status" value="1"/>
</dbReference>
<dbReference type="InterPro" id="IPR014044">
    <property type="entry name" value="CAP_dom"/>
</dbReference>
<dbReference type="Pfam" id="PF00188">
    <property type="entry name" value="CAP"/>
    <property type="match status" value="1"/>
</dbReference>
<evidence type="ECO:0000313" key="5">
    <source>
        <dbReference type="EnsemblMetazoa" id="XP_037876666.1"/>
    </source>
</evidence>
<feature type="region of interest" description="Disordered" evidence="3">
    <location>
        <begin position="313"/>
        <end position="336"/>
    </location>
</feature>
<sequence length="443" mass="50558">MFIFLVVIASALCQLFDDSQYCAVRYRRLCQGKGLHVACQFPNAGPGSSCENYTAIDFGNKLQHYVTHFINRRRHRIASGVERVRGGILLPKPELMMLVEWDRELAFLAQRLSDQCQFVHDDCRATVRYPYAGQSVGEVRWRKSRDTDGLIAQRAVRRVLEAWWGEKRRVTPKQLTSPFRLASRGAVWGHFTQLAVWTLRAVGCGGVRHGSSYPRFLLVCDFSHTNMLGQRTLTPGPLALCPGHTSRKPRSAYPLLCGPVRRSPGPATHVASEDYEAEYEGPDESEPDFLPPSLWSRHDRVYNERIQQNDVKHENGLSRPSNVPASTMKTFGESDESDHRIMEIKKSMYKKPNSSIFSGNNENVEMRTISARDRYKISAVHNPALIDNYRPTVIRHPCTKHHWKQTRDRPRRRLSQLTYGGHSEGRPYGASAPNAWLLLTQYL</sequence>
<evidence type="ECO:0000256" key="1">
    <source>
        <dbReference type="ARBA" id="ARBA00004613"/>
    </source>
</evidence>
<evidence type="ECO:0000313" key="6">
    <source>
        <dbReference type="Proteomes" id="UP000005204"/>
    </source>
</evidence>
<dbReference type="SMART" id="SM00198">
    <property type="entry name" value="SCP"/>
    <property type="match status" value="1"/>
</dbReference>
<feature type="compositionally biased region" description="Basic residues" evidence="3">
    <location>
        <begin position="400"/>
        <end position="414"/>
    </location>
</feature>
<accession>A0A8R2R9F9</accession>
<evidence type="ECO:0000256" key="2">
    <source>
        <dbReference type="ARBA" id="ARBA00022525"/>
    </source>
</evidence>
<reference evidence="6" key="1">
    <citation type="journal article" date="2008" name="Insect Biochem. Mol. Biol.">
        <title>The genome of a lepidopteran model insect, the silkworm Bombyx mori.</title>
        <authorList>
            <consortium name="International Silkworm Genome Consortium"/>
        </authorList>
    </citation>
    <scope>NUCLEOTIDE SEQUENCE [LARGE SCALE GENOMIC DNA]</scope>
    <source>
        <strain evidence="6">p50T</strain>
    </source>
</reference>
<name>A0A8R2R9F9_BOMMO</name>
<dbReference type="AlphaFoldDB" id="A0A8R2R9F9"/>
<organism evidence="5 6">
    <name type="scientific">Bombyx mori</name>
    <name type="common">Silk moth</name>
    <dbReference type="NCBI Taxonomy" id="7091"/>
    <lineage>
        <taxon>Eukaryota</taxon>
        <taxon>Metazoa</taxon>
        <taxon>Ecdysozoa</taxon>
        <taxon>Arthropoda</taxon>
        <taxon>Hexapoda</taxon>
        <taxon>Insecta</taxon>
        <taxon>Pterygota</taxon>
        <taxon>Neoptera</taxon>
        <taxon>Endopterygota</taxon>
        <taxon>Lepidoptera</taxon>
        <taxon>Glossata</taxon>
        <taxon>Ditrysia</taxon>
        <taxon>Bombycoidea</taxon>
        <taxon>Bombycidae</taxon>
        <taxon>Bombycinae</taxon>
        <taxon>Bombyx</taxon>
    </lineage>
</organism>
<feature type="compositionally biased region" description="Polar residues" evidence="3">
    <location>
        <begin position="318"/>
        <end position="329"/>
    </location>
</feature>
<feature type="domain" description="SCP" evidence="4">
    <location>
        <begin position="60"/>
        <end position="229"/>
    </location>
</feature>
<comment type="subcellular location">
    <subcellularLocation>
        <location evidence="1">Secreted</location>
    </subcellularLocation>
</comment>
<dbReference type="InterPro" id="IPR001283">
    <property type="entry name" value="CRISP-related"/>
</dbReference>
<feature type="region of interest" description="Disordered" evidence="3">
    <location>
        <begin position="400"/>
        <end position="426"/>
    </location>
</feature>
<dbReference type="SUPFAM" id="SSF55797">
    <property type="entry name" value="PR-1-like"/>
    <property type="match status" value="1"/>
</dbReference>
<dbReference type="InterPro" id="IPR035940">
    <property type="entry name" value="CAP_sf"/>
</dbReference>
<dbReference type="Gene3D" id="3.40.33.10">
    <property type="entry name" value="CAP"/>
    <property type="match status" value="1"/>
</dbReference>
<dbReference type="PANTHER" id="PTHR10334">
    <property type="entry name" value="CYSTEINE-RICH SECRETORY PROTEIN-RELATED"/>
    <property type="match status" value="1"/>
</dbReference>
<dbReference type="Proteomes" id="UP000005204">
    <property type="component" value="Unassembled WGS sequence"/>
</dbReference>
<evidence type="ECO:0000256" key="3">
    <source>
        <dbReference type="SAM" id="MobiDB-lite"/>
    </source>
</evidence>
<dbReference type="EnsemblMetazoa" id="XM_038020738.1">
    <property type="protein sequence ID" value="XP_037876666.1"/>
    <property type="gene ID" value="LOC101737322"/>
</dbReference>
<evidence type="ECO:0000259" key="4">
    <source>
        <dbReference type="SMART" id="SM00198"/>
    </source>
</evidence>
<keyword evidence="2" id="KW-0964">Secreted</keyword>
<proteinExistence type="predicted"/>
<protein>
    <recommendedName>
        <fullName evidence="4">SCP domain-containing protein</fullName>
    </recommendedName>
</protein>
<reference evidence="5" key="2">
    <citation type="submission" date="2022-06" db="UniProtKB">
        <authorList>
            <consortium name="EnsemblMetazoa"/>
        </authorList>
    </citation>
    <scope>IDENTIFICATION</scope>
    <source>
        <strain evidence="5">p50T (Dazao)</strain>
    </source>
</reference>
<keyword evidence="6" id="KW-1185">Reference proteome</keyword>
<dbReference type="GO" id="GO:0005576">
    <property type="term" value="C:extracellular region"/>
    <property type="evidence" value="ECO:0007669"/>
    <property type="project" value="UniProtKB-SubCell"/>
</dbReference>